<dbReference type="InterPro" id="IPR025743">
    <property type="entry name" value="TssM1_N"/>
</dbReference>
<dbReference type="Pfam" id="PF14331">
    <property type="entry name" value="IcmF-related_N"/>
    <property type="match status" value="1"/>
</dbReference>
<dbReference type="InterPro" id="IPR010623">
    <property type="entry name" value="IcmF_C"/>
</dbReference>
<dbReference type="EMBL" id="CABVLY010000017">
    <property type="protein sequence ID" value="VVU51596.1"/>
    <property type="molecule type" value="Genomic_DNA"/>
</dbReference>
<feature type="domain" description="Type VI secretion system component TssM1 N-terminal" evidence="4">
    <location>
        <begin position="272"/>
        <end position="548"/>
    </location>
</feature>
<evidence type="ECO:0000313" key="5">
    <source>
        <dbReference type="EMBL" id="MBM2768268.1"/>
    </source>
</evidence>
<dbReference type="Pfam" id="PF06761">
    <property type="entry name" value="IcmF-related"/>
    <property type="match status" value="1"/>
</dbReference>
<dbReference type="InterPro" id="IPR053156">
    <property type="entry name" value="T6SS_TssM-like"/>
</dbReference>
<dbReference type="InterPro" id="IPR009612">
    <property type="entry name" value="IcmF-rel"/>
</dbReference>
<evidence type="ECO:0000313" key="8">
    <source>
        <dbReference type="Proteomes" id="UP000755577"/>
    </source>
</evidence>
<feature type="domain" description="IcmF-related" evidence="3">
    <location>
        <begin position="600"/>
        <end position="920"/>
    </location>
</feature>
<reference evidence="5 8" key="2">
    <citation type="submission" date="2021-02" db="EMBL/GenBank/DDBJ databases">
        <title>Draft genome of the type strains Burkholderia anthina DSM16086.</title>
        <authorList>
            <person name="Hertel R."/>
            <person name="Meissner J."/>
            <person name="Poehlein A."/>
            <person name="Daniel R."/>
            <person name="Commichau F.M."/>
        </authorList>
    </citation>
    <scope>NUCLEOTIDE SEQUENCE [LARGE SCALE GENOMIC DNA]</scope>
    <source>
        <strain evidence="5 8">DSM 16086</strain>
    </source>
</reference>
<feature type="transmembrane region" description="Helical" evidence="1">
    <location>
        <begin position="47"/>
        <end position="65"/>
    </location>
</feature>
<gene>
    <name evidence="5" type="primary">tssM</name>
    <name evidence="6" type="ORF">BAN20980_04318</name>
    <name evidence="5" type="ORF">JQK92_17750</name>
</gene>
<proteinExistence type="predicted"/>
<dbReference type="PANTHER" id="PTHR36153">
    <property type="entry name" value="INNER MEMBRANE PROTEIN-RELATED"/>
    <property type="match status" value="1"/>
</dbReference>
<feature type="domain" description="Type VI secretion system IcmF C-terminal" evidence="2">
    <location>
        <begin position="1189"/>
        <end position="1293"/>
    </location>
</feature>
<evidence type="ECO:0000313" key="6">
    <source>
        <dbReference type="EMBL" id="VVU51596.1"/>
    </source>
</evidence>
<evidence type="ECO:0000259" key="2">
    <source>
        <dbReference type="Pfam" id="PF06744"/>
    </source>
</evidence>
<dbReference type="InterPro" id="IPR027417">
    <property type="entry name" value="P-loop_NTPase"/>
</dbReference>
<evidence type="ECO:0000259" key="4">
    <source>
        <dbReference type="Pfam" id="PF14331"/>
    </source>
</evidence>
<evidence type="ECO:0000256" key="1">
    <source>
        <dbReference type="SAM" id="Phobius"/>
    </source>
</evidence>
<evidence type="ECO:0000313" key="7">
    <source>
        <dbReference type="Proteomes" id="UP000494201"/>
    </source>
</evidence>
<dbReference type="EMBL" id="JAFCIQ010000012">
    <property type="protein sequence ID" value="MBM2768268.1"/>
    <property type="molecule type" value="Genomic_DNA"/>
</dbReference>
<keyword evidence="8" id="KW-1185">Reference proteome</keyword>
<evidence type="ECO:0000259" key="3">
    <source>
        <dbReference type="Pfam" id="PF06761"/>
    </source>
</evidence>
<dbReference type="Proteomes" id="UP000755577">
    <property type="component" value="Unassembled WGS sequence"/>
</dbReference>
<dbReference type="Proteomes" id="UP000494201">
    <property type="component" value="Unassembled WGS sequence"/>
</dbReference>
<organism evidence="6 7">
    <name type="scientific">Burkholderia anthina</name>
    <dbReference type="NCBI Taxonomy" id="179879"/>
    <lineage>
        <taxon>Bacteria</taxon>
        <taxon>Pseudomonadati</taxon>
        <taxon>Pseudomonadota</taxon>
        <taxon>Betaproteobacteria</taxon>
        <taxon>Burkholderiales</taxon>
        <taxon>Burkholderiaceae</taxon>
        <taxon>Burkholderia</taxon>
        <taxon>Burkholderia cepacia complex</taxon>
    </lineage>
</organism>
<reference evidence="6 7" key="1">
    <citation type="submission" date="2019-09" db="EMBL/GenBank/DDBJ databases">
        <authorList>
            <person name="Depoorter E."/>
        </authorList>
    </citation>
    <scope>NUCLEOTIDE SEQUENCE [LARGE SCALE GENOMIC DNA]</scope>
    <source>
        <strain evidence="6">LMG 20980</strain>
    </source>
</reference>
<feature type="transmembrane region" description="Helical" evidence="1">
    <location>
        <begin position="541"/>
        <end position="559"/>
    </location>
</feature>
<dbReference type="PANTHER" id="PTHR36153:SF1">
    <property type="entry name" value="TYPE VI SECRETION SYSTEM COMPONENT TSSM1"/>
    <property type="match status" value="1"/>
</dbReference>
<sequence length="1329" mass="146107">MQYLNRLLKMVRSRQMLIFAMAIVAVATIWLAGPLVAFDDYRPFETVAARALATVLVLATLLFGLFGWPYGFLIVALVCAVVWCFGPSLKFGTAYPLAPSWARVLAISILLAGCAIYGLHRLWKALRRDSAWLQRVLNPSSKEQDVGSRSCDDMRAIESSMARAIEKLKRIRGEKAGLGRLLESQRYLYELPWYMVMGSTGAGKTALILNSGLDFPEAEQMIAAARKRRVGTANCDWWFTNKAVLIDTAGRYTVQHALPQGEGAAADASARDNAVEWRGFLEQLRKRRARAPVNGVLLAVSVETLLTLSPSEREMFAASMRARLHELHGDLGIRFPIYLMVTKLDLLPGFCEYFDFLTTQEREQVFGFTLPYRDRDPQYGYDTLHLDCAAELRELGRRIEDGIDARLLQILELERRKKLYALPSEFRSLCDALTELISRVFLESTYDDTRLHGMLRGVYFTSAVQGDARVPADVTTVMQRLRRGLAGVVGGDAPEDMPVRPGRVEPAGYRSYFLNDLFRHVVVTEGHLVRGNRRWEMRFRALRFGMHLSLILVAAWLALSFSRSFENNREYLDTVGRKSEALASRIASGDRKMPLGAMAPVLSAARDLPKFDGLDLDDPGLAWRYGMYTGASVRGAADGTYARLLNRMLLPELTARMGSVLGAQIEARNADDVYGTLSVYLMLGDRSRYDTEAIKAWVMNDWERGKVAASPVELDIMVGHLDALLAQGASAAPAGTLDMHLVQRARDFLGRVPASGRLYERAIASMAGQAPENVTLSRAAGPQAPWVFALADGSAFERGIPGLYTLEGYRGVFDKLLPEFLDRTRKQDAWVMGRAGGPLERTLSSASVGASVAGSDTLADEIRHRYLIDYGNYWTRFVDDIRLVMGGDDPSSLDMQTLRMLVESDSPLVRLVRTVVHETSLSMSDGAQQASLADATVKHVAGGGTRVARAVEAAGKALDAGRPSRKKMERELVDDRFAALRDISNGGGSRAPDGEPAIPHAAAGVGEMPRLDGIIGLVGREYMRLSMINDALASGSMPAADSLRSAMQFEAETLPAPLRAVLGSIAARSGERVERGVRSLLTSQIDVGVGALCRSAIEGKYPFADSAQEVEMDDFNRLFAAGGVFDEFFRKALAHRVDTDVRPWRYKPTVPGMASIREPDLEPFEQAAAIRQTFFRDPGAARMSWKLGLKVVSMDPEITDLLIDIDGQSMRYAHGPVTTVPITWPGPRGGSMAGLTANPRVRPDTSTIVTEGPWALFRLIDRARVTSTSSSSRGVADFIFDGRHASLELTSGSYAGLQPLDLMRRFRCPGSGSARGAEAVALLRSNEAR</sequence>
<accession>A0A6P2GE74</accession>
<keyword evidence="1" id="KW-1133">Transmembrane helix</keyword>
<dbReference type="NCBIfam" id="TIGR03348">
    <property type="entry name" value="VI_IcmF"/>
    <property type="match status" value="1"/>
</dbReference>
<dbReference type="InterPro" id="IPR017731">
    <property type="entry name" value="TssM1-like"/>
</dbReference>
<dbReference type="Pfam" id="PF06744">
    <property type="entry name" value="IcmF_C"/>
    <property type="match status" value="1"/>
</dbReference>
<feature type="transmembrane region" description="Helical" evidence="1">
    <location>
        <begin position="72"/>
        <end position="89"/>
    </location>
</feature>
<dbReference type="RefSeq" id="WP_174927320.1">
    <property type="nucleotide sequence ID" value="NZ_CABVLY010000017.1"/>
</dbReference>
<keyword evidence="1" id="KW-0472">Membrane</keyword>
<name>A0A6P2GE74_9BURK</name>
<dbReference type="GeneID" id="56502375"/>
<feature type="transmembrane region" description="Helical" evidence="1">
    <location>
        <begin position="101"/>
        <end position="119"/>
    </location>
</feature>
<protein>
    <submittedName>
        <fullName evidence="6">Type VI secretion protein IcmF</fullName>
    </submittedName>
    <submittedName>
        <fullName evidence="5">Type VI secretion system membrane subunit TssM</fullName>
    </submittedName>
</protein>
<keyword evidence="1" id="KW-0812">Transmembrane</keyword>
<dbReference type="SUPFAM" id="SSF52540">
    <property type="entry name" value="P-loop containing nucleoside triphosphate hydrolases"/>
    <property type="match status" value="1"/>
</dbReference>